<dbReference type="InterPro" id="IPR047153">
    <property type="entry name" value="TRIM45/56/19-like"/>
</dbReference>
<dbReference type="EMBL" id="CACVKT020006657">
    <property type="protein sequence ID" value="CAC5402986.1"/>
    <property type="molecule type" value="Genomic_DNA"/>
</dbReference>
<sequence>MAAVLPNASDENSKICCSTHSDEECTFVCGDCTTLICDDCVDTEDHEGHDIKSIKKFIKEADLDDLKESCEKFDCFKIKAKILDETERRFQKAIDGIHSQASKMISEINKIKERKIRECEEKKGKNAITVNEVLAVVDPSEIVDKIDNLPKKGGRTQYAEVAQALLKYQKTMESEEIEAKCDASVYVPTFTHGKIQKSRLEKQFGELDFEEEDVDNLFDTEEETTESESSDDENADNQYNEKGNKEDGEGGSDFLYYQ</sequence>
<evidence type="ECO:0000256" key="1">
    <source>
        <dbReference type="PROSITE-ProRule" id="PRU00024"/>
    </source>
</evidence>
<evidence type="ECO:0000256" key="2">
    <source>
        <dbReference type="SAM" id="MobiDB-lite"/>
    </source>
</evidence>
<keyword evidence="1" id="KW-0862">Zinc</keyword>
<evidence type="ECO:0000313" key="5">
    <source>
        <dbReference type="Proteomes" id="UP000507470"/>
    </source>
</evidence>
<keyword evidence="1" id="KW-0863">Zinc-finger</keyword>
<dbReference type="PROSITE" id="PS50119">
    <property type="entry name" value="ZF_BBOX"/>
    <property type="match status" value="1"/>
</dbReference>
<proteinExistence type="predicted"/>
<dbReference type="PANTHER" id="PTHR25462:SF229">
    <property type="entry name" value="TRANSCRIPTION INTERMEDIARY FACTOR 1-BETA"/>
    <property type="match status" value="1"/>
</dbReference>
<dbReference type="SUPFAM" id="SSF57845">
    <property type="entry name" value="B-box zinc-binding domain"/>
    <property type="match status" value="1"/>
</dbReference>
<evidence type="ECO:0000259" key="3">
    <source>
        <dbReference type="PROSITE" id="PS50119"/>
    </source>
</evidence>
<reference evidence="4 5" key="1">
    <citation type="submission" date="2020-06" db="EMBL/GenBank/DDBJ databases">
        <authorList>
            <person name="Li R."/>
            <person name="Bekaert M."/>
        </authorList>
    </citation>
    <scope>NUCLEOTIDE SEQUENCE [LARGE SCALE GENOMIC DNA]</scope>
    <source>
        <strain evidence="5">wild</strain>
    </source>
</reference>
<dbReference type="CDD" id="cd19756">
    <property type="entry name" value="Bbox2"/>
    <property type="match status" value="1"/>
</dbReference>
<gene>
    <name evidence="4" type="ORF">MCOR_36903</name>
</gene>
<dbReference type="GO" id="GO:0008270">
    <property type="term" value="F:zinc ion binding"/>
    <property type="evidence" value="ECO:0007669"/>
    <property type="project" value="UniProtKB-KW"/>
</dbReference>
<dbReference type="GO" id="GO:0006513">
    <property type="term" value="P:protein monoubiquitination"/>
    <property type="evidence" value="ECO:0007669"/>
    <property type="project" value="TreeGrafter"/>
</dbReference>
<dbReference type="Gene3D" id="3.30.160.60">
    <property type="entry name" value="Classic Zinc Finger"/>
    <property type="match status" value="1"/>
</dbReference>
<name>A0A6J8D4Y3_MYTCO</name>
<evidence type="ECO:0000313" key="4">
    <source>
        <dbReference type="EMBL" id="CAC5402986.1"/>
    </source>
</evidence>
<dbReference type="Proteomes" id="UP000507470">
    <property type="component" value="Unassembled WGS sequence"/>
</dbReference>
<dbReference type="InterPro" id="IPR000315">
    <property type="entry name" value="Znf_B-box"/>
</dbReference>
<feature type="compositionally biased region" description="Acidic residues" evidence="2">
    <location>
        <begin position="207"/>
        <end position="235"/>
    </location>
</feature>
<dbReference type="OrthoDB" id="6119063at2759"/>
<feature type="region of interest" description="Disordered" evidence="2">
    <location>
        <begin position="206"/>
        <end position="258"/>
    </location>
</feature>
<dbReference type="AlphaFoldDB" id="A0A6J8D4Y3"/>
<organism evidence="4 5">
    <name type="scientific">Mytilus coruscus</name>
    <name type="common">Sea mussel</name>
    <dbReference type="NCBI Taxonomy" id="42192"/>
    <lineage>
        <taxon>Eukaryota</taxon>
        <taxon>Metazoa</taxon>
        <taxon>Spiralia</taxon>
        <taxon>Lophotrochozoa</taxon>
        <taxon>Mollusca</taxon>
        <taxon>Bivalvia</taxon>
        <taxon>Autobranchia</taxon>
        <taxon>Pteriomorphia</taxon>
        <taxon>Mytilida</taxon>
        <taxon>Mytiloidea</taxon>
        <taxon>Mytilidae</taxon>
        <taxon>Mytilinae</taxon>
        <taxon>Mytilus</taxon>
    </lineage>
</organism>
<dbReference type="Pfam" id="PF00643">
    <property type="entry name" value="zf-B_box"/>
    <property type="match status" value="1"/>
</dbReference>
<keyword evidence="1" id="KW-0479">Metal-binding</keyword>
<keyword evidence="5" id="KW-1185">Reference proteome</keyword>
<accession>A0A6J8D4Y3</accession>
<feature type="domain" description="B box-type" evidence="3">
    <location>
        <begin position="12"/>
        <end position="54"/>
    </location>
</feature>
<dbReference type="GO" id="GO:0061630">
    <property type="term" value="F:ubiquitin protein ligase activity"/>
    <property type="evidence" value="ECO:0007669"/>
    <property type="project" value="TreeGrafter"/>
</dbReference>
<dbReference type="PANTHER" id="PTHR25462">
    <property type="entry name" value="BONUS, ISOFORM C-RELATED"/>
    <property type="match status" value="1"/>
</dbReference>
<protein>
    <recommendedName>
        <fullName evidence="3">B box-type domain-containing protein</fullName>
    </recommendedName>
</protein>